<name>A0A653CBR2_CALMS</name>
<evidence type="ECO:0000256" key="4">
    <source>
        <dbReference type="SAM" id="MobiDB-lite"/>
    </source>
</evidence>
<dbReference type="InterPro" id="IPR001452">
    <property type="entry name" value="SH3_domain"/>
</dbReference>
<proteinExistence type="predicted"/>
<dbReference type="Pfam" id="PF00018">
    <property type="entry name" value="SH3_1"/>
    <property type="match status" value="1"/>
</dbReference>
<feature type="domain" description="SH3" evidence="5">
    <location>
        <begin position="142"/>
        <end position="203"/>
    </location>
</feature>
<evidence type="ECO:0000259" key="5">
    <source>
        <dbReference type="PROSITE" id="PS50002"/>
    </source>
</evidence>
<dbReference type="EMBL" id="CAACVG010007322">
    <property type="protein sequence ID" value="VEN44814.1"/>
    <property type="molecule type" value="Genomic_DNA"/>
</dbReference>
<reference evidence="6 7" key="1">
    <citation type="submission" date="2019-01" db="EMBL/GenBank/DDBJ databases">
        <authorList>
            <person name="Sayadi A."/>
        </authorList>
    </citation>
    <scope>NUCLEOTIDE SEQUENCE [LARGE SCALE GENOMIC DNA]</scope>
</reference>
<dbReference type="PROSITE" id="PS50002">
    <property type="entry name" value="SH3"/>
    <property type="match status" value="1"/>
</dbReference>
<dbReference type="GO" id="GO:0035023">
    <property type="term" value="P:regulation of Rho protein signal transduction"/>
    <property type="evidence" value="ECO:0007669"/>
    <property type="project" value="TreeGrafter"/>
</dbReference>
<evidence type="ECO:0000256" key="1">
    <source>
        <dbReference type="ARBA" id="ARBA00022443"/>
    </source>
</evidence>
<protein>
    <recommendedName>
        <fullName evidence="5">SH3 domain-containing protein</fullName>
    </recommendedName>
</protein>
<evidence type="ECO:0000256" key="3">
    <source>
        <dbReference type="SAM" id="Coils"/>
    </source>
</evidence>
<dbReference type="OrthoDB" id="5983572at2759"/>
<dbReference type="FunFam" id="2.30.30.40:FF:000208">
    <property type="entry name" value="Tyrosine-protein kinase"/>
    <property type="match status" value="1"/>
</dbReference>
<gene>
    <name evidence="6" type="ORF">CALMAC_LOCUS7481</name>
</gene>
<evidence type="ECO:0000256" key="2">
    <source>
        <dbReference type="PROSITE-ProRule" id="PRU00192"/>
    </source>
</evidence>
<dbReference type="SMART" id="SM00326">
    <property type="entry name" value="SH3"/>
    <property type="match status" value="1"/>
</dbReference>
<dbReference type="PANTHER" id="PTHR12287:SF23">
    <property type="entry name" value="AROUSER, ISOFORM A-RELATED"/>
    <property type="match status" value="1"/>
</dbReference>
<dbReference type="GO" id="GO:0005886">
    <property type="term" value="C:plasma membrane"/>
    <property type="evidence" value="ECO:0007669"/>
    <property type="project" value="TreeGrafter"/>
</dbReference>
<dbReference type="InterPro" id="IPR036028">
    <property type="entry name" value="SH3-like_dom_sf"/>
</dbReference>
<evidence type="ECO:0000313" key="6">
    <source>
        <dbReference type="EMBL" id="VEN44814.1"/>
    </source>
</evidence>
<dbReference type="GO" id="GO:0007266">
    <property type="term" value="P:Rho protein signal transduction"/>
    <property type="evidence" value="ECO:0007669"/>
    <property type="project" value="TreeGrafter"/>
</dbReference>
<keyword evidence="1 2" id="KW-0728">SH3 domain</keyword>
<organism evidence="6 7">
    <name type="scientific">Callosobruchus maculatus</name>
    <name type="common">Southern cowpea weevil</name>
    <name type="synonym">Pulse bruchid</name>
    <dbReference type="NCBI Taxonomy" id="64391"/>
    <lineage>
        <taxon>Eukaryota</taxon>
        <taxon>Metazoa</taxon>
        <taxon>Ecdysozoa</taxon>
        <taxon>Arthropoda</taxon>
        <taxon>Hexapoda</taxon>
        <taxon>Insecta</taxon>
        <taxon>Pterygota</taxon>
        <taxon>Neoptera</taxon>
        <taxon>Endopterygota</taxon>
        <taxon>Coleoptera</taxon>
        <taxon>Polyphaga</taxon>
        <taxon>Cucujiformia</taxon>
        <taxon>Chrysomeloidea</taxon>
        <taxon>Chrysomelidae</taxon>
        <taxon>Bruchinae</taxon>
        <taxon>Bruchini</taxon>
        <taxon>Callosobruchus</taxon>
    </lineage>
</organism>
<dbReference type="CDD" id="cd11845">
    <property type="entry name" value="SH3_Src_like"/>
    <property type="match status" value="1"/>
</dbReference>
<sequence>MSLVQSLVYSIFLYASETWTVKKADRARIDALEMWTWRRMLRVPYTAHRTYVSILDELGNPKRLSSVVSTRMLTLFGHIHRRGNMEKLVVHGHAPSGRRRGRYPTRWVDTTKQLLDMTQSIPTPPSEVTRTPVANPTEPEQPSARIFVALYDYEARTDEDLSFRKGEHLEILNDTQGDWWLARSKRSRQEGYIPSNYVAKLKSIEAEPSVPPKKKPKLSKEEIAIKKSAAAKARLAKIKSDPVLLAQHKEKERLKYLKKKEKGQRKEPVAPELPINNENKNDHLRQLKAKRRCLHQWKKRNKILQKKCAIIANLKKKLNSQLKKYTRLKKKIKESRELLTPSKIEQLAEDPNQRKEIVKKALFGDVLQTQITENISKAKTHQDKSNFKHLLSGQMLKNIKFGESVLAL</sequence>
<dbReference type="SUPFAM" id="SSF50044">
    <property type="entry name" value="SH3-domain"/>
    <property type="match status" value="1"/>
</dbReference>
<keyword evidence="7" id="KW-1185">Reference proteome</keyword>
<dbReference type="AlphaFoldDB" id="A0A653CBR2"/>
<dbReference type="InterPro" id="IPR039801">
    <property type="entry name" value="EPS8-like"/>
</dbReference>
<evidence type="ECO:0000313" key="7">
    <source>
        <dbReference type="Proteomes" id="UP000410492"/>
    </source>
</evidence>
<accession>A0A653CBR2</accession>
<dbReference type="GO" id="GO:0003779">
    <property type="term" value="F:actin binding"/>
    <property type="evidence" value="ECO:0007669"/>
    <property type="project" value="TreeGrafter"/>
</dbReference>
<feature type="region of interest" description="Disordered" evidence="4">
    <location>
        <begin position="118"/>
        <end position="139"/>
    </location>
</feature>
<dbReference type="PANTHER" id="PTHR12287">
    <property type="entry name" value="EPIDERMAL GROWTH FACTOR RECEPTOR KINASE SUBSTRATE EPS8-RELATED PROTEIN"/>
    <property type="match status" value="1"/>
</dbReference>
<keyword evidence="3" id="KW-0175">Coiled coil</keyword>
<dbReference type="Gene3D" id="2.30.30.40">
    <property type="entry name" value="SH3 Domains"/>
    <property type="match status" value="1"/>
</dbReference>
<dbReference type="PRINTS" id="PR00452">
    <property type="entry name" value="SH3DOMAIN"/>
</dbReference>
<dbReference type="Proteomes" id="UP000410492">
    <property type="component" value="Unassembled WGS sequence"/>
</dbReference>
<feature type="coiled-coil region" evidence="3">
    <location>
        <begin position="311"/>
        <end position="338"/>
    </location>
</feature>